<protein>
    <recommendedName>
        <fullName evidence="6">Fe2OG dioxygenase domain-containing protein</fullName>
    </recommendedName>
</protein>
<keyword evidence="4 5" id="KW-0408">Iron</keyword>
<evidence type="ECO:0000313" key="8">
    <source>
        <dbReference type="Proteomes" id="UP000054166"/>
    </source>
</evidence>
<dbReference type="PANTHER" id="PTHR10209">
    <property type="entry name" value="OXIDOREDUCTASE, 2OG-FE II OXYGENASE FAMILY PROTEIN"/>
    <property type="match status" value="1"/>
</dbReference>
<dbReference type="InterPro" id="IPR026992">
    <property type="entry name" value="DIOX_N"/>
</dbReference>
<dbReference type="EMBL" id="KN833016">
    <property type="protein sequence ID" value="KIM78460.1"/>
    <property type="molecule type" value="Genomic_DNA"/>
</dbReference>
<comment type="similarity">
    <text evidence="1 5">Belongs to the iron/ascorbate-dependent oxidoreductase family.</text>
</comment>
<evidence type="ECO:0000256" key="1">
    <source>
        <dbReference type="ARBA" id="ARBA00008056"/>
    </source>
</evidence>
<evidence type="ECO:0000313" key="7">
    <source>
        <dbReference type="EMBL" id="KIM78460.1"/>
    </source>
</evidence>
<dbReference type="InterPro" id="IPR005123">
    <property type="entry name" value="Oxoglu/Fe-dep_dioxygenase_dom"/>
</dbReference>
<proteinExistence type="inferred from homology"/>
<feature type="domain" description="Fe2OG dioxygenase" evidence="6">
    <location>
        <begin position="252"/>
        <end position="354"/>
    </location>
</feature>
<keyword evidence="2 5" id="KW-0479">Metal-binding</keyword>
<organism evidence="7 8">
    <name type="scientific">Piloderma croceum (strain F 1598)</name>
    <dbReference type="NCBI Taxonomy" id="765440"/>
    <lineage>
        <taxon>Eukaryota</taxon>
        <taxon>Fungi</taxon>
        <taxon>Dikarya</taxon>
        <taxon>Basidiomycota</taxon>
        <taxon>Agaricomycotina</taxon>
        <taxon>Agaricomycetes</taxon>
        <taxon>Agaricomycetidae</taxon>
        <taxon>Atheliales</taxon>
        <taxon>Atheliaceae</taxon>
        <taxon>Piloderma</taxon>
    </lineage>
</organism>
<dbReference type="InParanoid" id="A0A0C3F0Y8"/>
<dbReference type="FunCoup" id="A0A0C3F0Y8">
    <property type="interactions" value="4"/>
</dbReference>
<dbReference type="Proteomes" id="UP000054166">
    <property type="component" value="Unassembled WGS sequence"/>
</dbReference>
<dbReference type="PROSITE" id="PS51471">
    <property type="entry name" value="FE2OG_OXY"/>
    <property type="match status" value="1"/>
</dbReference>
<dbReference type="Pfam" id="PF03171">
    <property type="entry name" value="2OG-FeII_Oxy"/>
    <property type="match status" value="1"/>
</dbReference>
<dbReference type="OrthoDB" id="288590at2759"/>
<dbReference type="PRINTS" id="PR00682">
    <property type="entry name" value="IPNSYNTHASE"/>
</dbReference>
<dbReference type="PANTHER" id="PTHR10209:SF885">
    <property type="entry name" value="2OG-FE(II) OXYGENASE FAMILY, PUTATIVE (AFU_ORTHOLOGUE AFUA_2G00750)-RELATED"/>
    <property type="match status" value="1"/>
</dbReference>
<keyword evidence="8" id="KW-1185">Reference proteome</keyword>
<dbReference type="AlphaFoldDB" id="A0A0C3F0Y8"/>
<gene>
    <name evidence="7" type="ORF">PILCRDRAFT_11168</name>
</gene>
<evidence type="ECO:0000256" key="5">
    <source>
        <dbReference type="RuleBase" id="RU003682"/>
    </source>
</evidence>
<dbReference type="GO" id="GO:0046872">
    <property type="term" value="F:metal ion binding"/>
    <property type="evidence" value="ECO:0007669"/>
    <property type="project" value="UniProtKB-KW"/>
</dbReference>
<dbReference type="SUPFAM" id="SSF51197">
    <property type="entry name" value="Clavaminate synthase-like"/>
    <property type="match status" value="1"/>
</dbReference>
<keyword evidence="3 5" id="KW-0560">Oxidoreductase</keyword>
<evidence type="ECO:0000256" key="2">
    <source>
        <dbReference type="ARBA" id="ARBA00022723"/>
    </source>
</evidence>
<dbReference type="InterPro" id="IPR044861">
    <property type="entry name" value="IPNS-like_FE2OG_OXY"/>
</dbReference>
<reference evidence="7 8" key="1">
    <citation type="submission" date="2014-04" db="EMBL/GenBank/DDBJ databases">
        <authorList>
            <consortium name="DOE Joint Genome Institute"/>
            <person name="Kuo A."/>
            <person name="Tarkka M."/>
            <person name="Buscot F."/>
            <person name="Kohler A."/>
            <person name="Nagy L.G."/>
            <person name="Floudas D."/>
            <person name="Copeland A."/>
            <person name="Barry K.W."/>
            <person name="Cichocki N."/>
            <person name="Veneault-Fourrey C."/>
            <person name="LaButti K."/>
            <person name="Lindquist E.A."/>
            <person name="Lipzen A."/>
            <person name="Lundell T."/>
            <person name="Morin E."/>
            <person name="Murat C."/>
            <person name="Sun H."/>
            <person name="Tunlid A."/>
            <person name="Henrissat B."/>
            <person name="Grigoriev I.V."/>
            <person name="Hibbett D.S."/>
            <person name="Martin F."/>
            <person name="Nordberg H.P."/>
            <person name="Cantor M.N."/>
            <person name="Hua S.X."/>
        </authorList>
    </citation>
    <scope>NUCLEOTIDE SEQUENCE [LARGE SCALE GENOMIC DNA]</scope>
    <source>
        <strain evidence="7 8">F 1598</strain>
    </source>
</reference>
<dbReference type="InterPro" id="IPR027443">
    <property type="entry name" value="IPNS-like_sf"/>
</dbReference>
<sequence length="397" mass="44586">MQFRLSLNISESTNPCKSSSLWAVTGDLSSMDHLEHFDDSRHPPGFLLANARADSTFEQIPVIDFANATHPDPVVRRELANEIRDASVNVGFFYIRNHRIPEHIISSGLDAAKQFFDLAENLKQEVRELRLDTAIHLLNVNDIQLDIHKSMNFKGYTSLLSENADPENIGDLHEAFDLGWEPEEVSLSPTPGLRDDGVMTGQNVWPEGLPGFRSSVLAYYHAIIRLGQSLFPLFALALDLPENFFDDKTTKPAAIMRLLHYPPQPTKPIDRILGIGAHTDYECFTILWQDSVSALQVMNADGKWIDAVPIEGTLVLNLGDQFARWTNDVFKSTVHRVINKSGLERYSIPLFFGTDYDVKLEPLPSCVSEDNPAKYEVVTAGDYVKSRLEATYSHSKT</sequence>
<accession>A0A0C3F0Y8</accession>
<evidence type="ECO:0000256" key="3">
    <source>
        <dbReference type="ARBA" id="ARBA00023002"/>
    </source>
</evidence>
<dbReference type="GO" id="GO:0016491">
    <property type="term" value="F:oxidoreductase activity"/>
    <property type="evidence" value="ECO:0007669"/>
    <property type="project" value="UniProtKB-KW"/>
</dbReference>
<dbReference type="STRING" id="765440.A0A0C3F0Y8"/>
<name>A0A0C3F0Y8_PILCF</name>
<evidence type="ECO:0000259" key="6">
    <source>
        <dbReference type="PROSITE" id="PS51471"/>
    </source>
</evidence>
<dbReference type="HOGENOM" id="CLU_010119_6_3_1"/>
<dbReference type="Pfam" id="PF14226">
    <property type="entry name" value="DIOX_N"/>
    <property type="match status" value="1"/>
</dbReference>
<evidence type="ECO:0000256" key="4">
    <source>
        <dbReference type="ARBA" id="ARBA00023004"/>
    </source>
</evidence>
<dbReference type="Gene3D" id="2.60.120.330">
    <property type="entry name" value="B-lactam Antibiotic, Isopenicillin N Synthase, Chain"/>
    <property type="match status" value="1"/>
</dbReference>
<reference evidence="8" key="2">
    <citation type="submission" date="2015-01" db="EMBL/GenBank/DDBJ databases">
        <title>Evolutionary Origins and Diversification of the Mycorrhizal Mutualists.</title>
        <authorList>
            <consortium name="DOE Joint Genome Institute"/>
            <consortium name="Mycorrhizal Genomics Consortium"/>
            <person name="Kohler A."/>
            <person name="Kuo A."/>
            <person name="Nagy L.G."/>
            <person name="Floudas D."/>
            <person name="Copeland A."/>
            <person name="Barry K.W."/>
            <person name="Cichocki N."/>
            <person name="Veneault-Fourrey C."/>
            <person name="LaButti K."/>
            <person name="Lindquist E.A."/>
            <person name="Lipzen A."/>
            <person name="Lundell T."/>
            <person name="Morin E."/>
            <person name="Murat C."/>
            <person name="Riley R."/>
            <person name="Ohm R."/>
            <person name="Sun H."/>
            <person name="Tunlid A."/>
            <person name="Henrissat B."/>
            <person name="Grigoriev I.V."/>
            <person name="Hibbett D.S."/>
            <person name="Martin F."/>
        </authorList>
    </citation>
    <scope>NUCLEOTIDE SEQUENCE [LARGE SCALE GENOMIC DNA]</scope>
    <source>
        <strain evidence="8">F 1598</strain>
    </source>
</reference>